<protein>
    <recommendedName>
        <fullName evidence="5">Ribosomal eL28/Mak16 domain-containing protein</fullName>
    </recommendedName>
</protein>
<feature type="region of interest" description="Disordered" evidence="4">
    <location>
        <begin position="119"/>
        <end position="138"/>
    </location>
</feature>
<dbReference type="Proteomes" id="UP001497453">
    <property type="component" value="Chromosome 1"/>
</dbReference>
<dbReference type="InterPro" id="IPR029004">
    <property type="entry name" value="Ribosomal_eL28/Mak16"/>
</dbReference>
<dbReference type="PANTHER" id="PTHR10544">
    <property type="entry name" value="60S RIBOSOMAL PROTEIN L28"/>
    <property type="match status" value="1"/>
</dbReference>
<keyword evidence="2" id="KW-0689">Ribosomal protein</keyword>
<evidence type="ECO:0000259" key="5">
    <source>
        <dbReference type="Pfam" id="PF01778"/>
    </source>
</evidence>
<feature type="compositionally biased region" description="Basic residues" evidence="4">
    <location>
        <begin position="129"/>
        <end position="138"/>
    </location>
</feature>
<accession>A0ABP1CJN2</accession>
<proteinExistence type="inferred from homology"/>
<reference evidence="7" key="1">
    <citation type="submission" date="2024-04" db="EMBL/GenBank/DDBJ databases">
        <authorList>
            <person name="Shaw F."/>
            <person name="Minotto A."/>
        </authorList>
    </citation>
    <scope>NUCLEOTIDE SEQUENCE [LARGE SCALE GENOMIC DNA]</scope>
</reference>
<organism evidence="6 7">
    <name type="scientific">Somion occarium</name>
    <dbReference type="NCBI Taxonomy" id="3059160"/>
    <lineage>
        <taxon>Eukaryota</taxon>
        <taxon>Fungi</taxon>
        <taxon>Dikarya</taxon>
        <taxon>Basidiomycota</taxon>
        <taxon>Agaricomycotina</taxon>
        <taxon>Agaricomycetes</taxon>
        <taxon>Polyporales</taxon>
        <taxon>Cerrenaceae</taxon>
        <taxon>Somion</taxon>
    </lineage>
</organism>
<keyword evidence="3" id="KW-0687">Ribonucleoprotein</keyword>
<keyword evidence="7" id="KW-1185">Reference proteome</keyword>
<dbReference type="Pfam" id="PF01778">
    <property type="entry name" value="Ribosomal_L28e"/>
    <property type="match status" value="1"/>
</dbReference>
<dbReference type="Gene3D" id="3.30.390.110">
    <property type="match status" value="1"/>
</dbReference>
<sequence length="147" mass="15746">MSSDLQWLLLRNNNAFIVKRVEEGPIFSKEPGNLTNLHSFKYSGLANSKTIDVQQTPSGIQIATAKKGASPHAVSPAKVITTIRNRSGPRRAAGVAAKLAKRGYRPDLRQAAIARVSALAATQKEKKPSPPKKLRGKKALAIAAALD</sequence>
<evidence type="ECO:0000256" key="1">
    <source>
        <dbReference type="ARBA" id="ARBA00007926"/>
    </source>
</evidence>
<dbReference type="EMBL" id="OZ037944">
    <property type="protein sequence ID" value="CAL1694844.1"/>
    <property type="molecule type" value="Genomic_DNA"/>
</dbReference>
<gene>
    <name evidence="6" type="ORF">GFSPODELE1_LOCUS491</name>
</gene>
<evidence type="ECO:0000256" key="4">
    <source>
        <dbReference type="SAM" id="MobiDB-lite"/>
    </source>
</evidence>
<name>A0ABP1CJN2_9APHY</name>
<comment type="similarity">
    <text evidence="1">Belongs to the eukaryotic ribosomal protein eL28 family.</text>
</comment>
<feature type="domain" description="Ribosomal eL28/Mak16" evidence="5">
    <location>
        <begin position="5"/>
        <end position="120"/>
    </location>
</feature>
<evidence type="ECO:0000256" key="3">
    <source>
        <dbReference type="ARBA" id="ARBA00023274"/>
    </source>
</evidence>
<evidence type="ECO:0000313" key="7">
    <source>
        <dbReference type="Proteomes" id="UP001497453"/>
    </source>
</evidence>
<evidence type="ECO:0000313" key="6">
    <source>
        <dbReference type="EMBL" id="CAL1694844.1"/>
    </source>
</evidence>
<evidence type="ECO:0000256" key="2">
    <source>
        <dbReference type="ARBA" id="ARBA00022980"/>
    </source>
</evidence>
<dbReference type="InterPro" id="IPR002672">
    <property type="entry name" value="Ribosomal_eL28"/>
</dbReference>